<evidence type="ECO:0000313" key="3">
    <source>
        <dbReference type="Proteomes" id="UP001189429"/>
    </source>
</evidence>
<proteinExistence type="predicted"/>
<feature type="compositionally biased region" description="Low complexity" evidence="1">
    <location>
        <begin position="18"/>
        <end position="40"/>
    </location>
</feature>
<evidence type="ECO:0000313" key="2">
    <source>
        <dbReference type="EMBL" id="CAK0864826.1"/>
    </source>
</evidence>
<reference evidence="2" key="1">
    <citation type="submission" date="2023-10" db="EMBL/GenBank/DDBJ databases">
        <authorList>
            <person name="Chen Y."/>
            <person name="Shah S."/>
            <person name="Dougan E. K."/>
            <person name="Thang M."/>
            <person name="Chan C."/>
        </authorList>
    </citation>
    <scope>NUCLEOTIDE SEQUENCE [LARGE SCALE GENOMIC DNA]</scope>
</reference>
<feature type="compositionally biased region" description="Basic and acidic residues" evidence="1">
    <location>
        <begin position="64"/>
        <end position="75"/>
    </location>
</feature>
<sequence length="236" mass="24615">VAAESMLLAVVGPPSRALAPAAGARRRCPAAPRAIPAATPSQPREASLWARVAPSHLPRRLPRRRDGEGRRERGPPAEVGGGRHSRDALEEYFAARAAMRQASGGGEARARAGAPNRWRRAVESARGDCAARARQVPIWTAAGADGLLRLAGGAGGLGDRAVACDARRPPNPRAAKSAPSDANPARGRKLRPRAQTGLAKLAKTALIDEVLKELCAQLRPRKPGVAALGGLVRAAK</sequence>
<feature type="non-terminal residue" evidence="2">
    <location>
        <position position="1"/>
    </location>
</feature>
<evidence type="ECO:0000256" key="1">
    <source>
        <dbReference type="SAM" id="MobiDB-lite"/>
    </source>
</evidence>
<protein>
    <submittedName>
        <fullName evidence="2">Uncharacterized protein</fullName>
    </submittedName>
</protein>
<feature type="non-terminal residue" evidence="2">
    <location>
        <position position="236"/>
    </location>
</feature>
<gene>
    <name evidence="2" type="ORF">PCOR1329_LOCUS52573</name>
</gene>
<feature type="region of interest" description="Disordered" evidence="1">
    <location>
        <begin position="165"/>
        <end position="193"/>
    </location>
</feature>
<dbReference type="EMBL" id="CAUYUJ010016397">
    <property type="protein sequence ID" value="CAK0864826.1"/>
    <property type="molecule type" value="Genomic_DNA"/>
</dbReference>
<feature type="region of interest" description="Disordered" evidence="1">
    <location>
        <begin position="18"/>
        <end position="88"/>
    </location>
</feature>
<dbReference type="Proteomes" id="UP001189429">
    <property type="component" value="Unassembled WGS sequence"/>
</dbReference>
<name>A0ABN9UXD7_9DINO</name>
<comment type="caution">
    <text evidence="2">The sequence shown here is derived from an EMBL/GenBank/DDBJ whole genome shotgun (WGS) entry which is preliminary data.</text>
</comment>
<organism evidence="2 3">
    <name type="scientific">Prorocentrum cordatum</name>
    <dbReference type="NCBI Taxonomy" id="2364126"/>
    <lineage>
        <taxon>Eukaryota</taxon>
        <taxon>Sar</taxon>
        <taxon>Alveolata</taxon>
        <taxon>Dinophyceae</taxon>
        <taxon>Prorocentrales</taxon>
        <taxon>Prorocentraceae</taxon>
        <taxon>Prorocentrum</taxon>
    </lineage>
</organism>
<accession>A0ABN9UXD7</accession>
<keyword evidence="3" id="KW-1185">Reference proteome</keyword>